<keyword evidence="2" id="KW-1185">Reference proteome</keyword>
<accession>A0A6J5F7M1</accession>
<evidence type="ECO:0000313" key="1">
    <source>
        <dbReference type="EMBL" id="CAB3774898.1"/>
    </source>
</evidence>
<organism evidence="1 2">
    <name type="scientific">Paraburkholderia humisilvae</name>
    <dbReference type="NCBI Taxonomy" id="627669"/>
    <lineage>
        <taxon>Bacteria</taxon>
        <taxon>Pseudomonadati</taxon>
        <taxon>Pseudomonadota</taxon>
        <taxon>Betaproteobacteria</taxon>
        <taxon>Burkholderiales</taxon>
        <taxon>Burkholderiaceae</taxon>
        <taxon>Paraburkholderia</taxon>
    </lineage>
</organism>
<gene>
    <name evidence="1" type="ORF">LMG29542_08280</name>
</gene>
<sequence length="103" mass="11761">MPQPPPAKAAVGPGSTWLIQGEMSAVRWTTRDKGWLWLPLVPGMSEMVNGFDNLTIWYWPRSARRGPQYPLVCRNRPSGVPLHKELYEIGNVVSFRKKMKRSP</sequence>
<proteinExistence type="predicted"/>
<reference evidence="1 2" key="1">
    <citation type="submission" date="2020-04" db="EMBL/GenBank/DDBJ databases">
        <authorList>
            <person name="De Canck E."/>
        </authorList>
    </citation>
    <scope>NUCLEOTIDE SEQUENCE [LARGE SCALE GENOMIC DNA]</scope>
    <source>
        <strain evidence="1 2">LMG 29542</strain>
    </source>
</reference>
<protein>
    <submittedName>
        <fullName evidence="1">Uncharacterized protein</fullName>
    </submittedName>
</protein>
<name>A0A6J5F7M1_9BURK</name>
<dbReference type="AlphaFoldDB" id="A0A6J5F7M1"/>
<dbReference type="EMBL" id="CADIKH010000197">
    <property type="protein sequence ID" value="CAB3774898.1"/>
    <property type="molecule type" value="Genomic_DNA"/>
</dbReference>
<evidence type="ECO:0000313" key="2">
    <source>
        <dbReference type="Proteomes" id="UP000494363"/>
    </source>
</evidence>
<dbReference type="Proteomes" id="UP000494363">
    <property type="component" value="Unassembled WGS sequence"/>
</dbReference>